<dbReference type="InterPro" id="IPR040416">
    <property type="entry name" value="TMEM181"/>
</dbReference>
<feature type="transmembrane region" description="Helical" evidence="6">
    <location>
        <begin position="292"/>
        <end position="317"/>
    </location>
</feature>
<dbReference type="EMBL" id="VFQX01000022">
    <property type="protein sequence ID" value="KAF0979807.1"/>
    <property type="molecule type" value="Genomic_DNA"/>
</dbReference>
<dbReference type="PANTHER" id="PTHR31918:SF1">
    <property type="entry name" value="TRANSMEMBRANE PROTEIN 181"/>
    <property type="match status" value="1"/>
</dbReference>
<dbReference type="GeneID" id="68108178"/>
<dbReference type="AlphaFoldDB" id="A0A6A5BRJ7"/>
<dbReference type="Proteomes" id="UP000444721">
    <property type="component" value="Unassembled WGS sequence"/>
</dbReference>
<comment type="caution">
    <text evidence="8">The sequence shown here is derived from an EMBL/GenBank/DDBJ whole genome shotgun (WGS) entry which is preliminary data.</text>
</comment>
<keyword evidence="2 6" id="KW-0812">Transmembrane</keyword>
<protein>
    <recommendedName>
        <fullName evidence="7">Wntless-like transmembrane domain-containing protein</fullName>
    </recommendedName>
</protein>
<proteinExistence type="predicted"/>
<dbReference type="RefSeq" id="XP_044564520.1">
    <property type="nucleotide sequence ID" value="XM_044713576.1"/>
</dbReference>
<sequence length="522" mass="59935">MMIGNFNLRRDRTKRYEIILDCLPRWSVILILVLVLLVVSILVVVSLFASPSASISITRRHSNDITNQTVVGNLTLTRDVFTGSQPIVDIFEDISVYSMEFKYTVKFNPIEKGNNTFAGILKDDLLMRGYLYGRNSKDEEWRLINTNKEDEIITRSLACTQVGYIGPISYSGCWPTTIFYSRVIRYSQYKTELYFLNLEQVHKAGLLENVIETSFVANNPNYSSYELGFRMTFSVLALIHWIVFVVVVAWSQQWTNWHTTQKWLVVLLFLHIWYHEPLYPAMMYTGWEGFPIVNIILSVSFVYGFLFYLLVFFHSVFKAPKHRTFMNFYFTKIVIVGVAYILTLILMIWSRVFNVANPSSVDISSIPGYVYLVAANVVFLVLWGIDLAYYIFRSMGAVLKLKQKYSGRFRVIGCFSFIVAACFIGVTITANGFRTDIQSLTFLLLHGIVYVYFACLSILLLPGPREEKKPEPRTVTIDPTQTDNTKTDTTNAKANSPRDNADDDEVQITDVVLSRNDDDEHV</sequence>
<evidence type="ECO:0000259" key="7">
    <source>
        <dbReference type="Pfam" id="PF06664"/>
    </source>
</evidence>
<feature type="compositionally biased region" description="Low complexity" evidence="5">
    <location>
        <begin position="482"/>
        <end position="495"/>
    </location>
</feature>
<feature type="region of interest" description="Disordered" evidence="5">
    <location>
        <begin position="466"/>
        <end position="507"/>
    </location>
</feature>
<dbReference type="InterPro" id="IPR047843">
    <property type="entry name" value="WLS-like_TM"/>
</dbReference>
<keyword evidence="3 6" id="KW-1133">Transmembrane helix</keyword>
<feature type="transmembrane region" description="Helical" evidence="6">
    <location>
        <begin position="439"/>
        <end position="461"/>
    </location>
</feature>
<feature type="transmembrane region" description="Helical" evidence="6">
    <location>
        <begin position="28"/>
        <end position="49"/>
    </location>
</feature>
<evidence type="ECO:0000256" key="2">
    <source>
        <dbReference type="ARBA" id="ARBA00022692"/>
    </source>
</evidence>
<feature type="transmembrane region" description="Helical" evidence="6">
    <location>
        <begin position="369"/>
        <end position="392"/>
    </location>
</feature>
<reference evidence="8 9" key="1">
    <citation type="journal article" date="2019" name="Sci. Rep.">
        <title>Nanopore sequencing improves the draft genome of the human pathogenic amoeba Naegleria fowleri.</title>
        <authorList>
            <person name="Liechti N."/>
            <person name="Schurch N."/>
            <person name="Bruggmann R."/>
            <person name="Wittwer M."/>
        </authorList>
    </citation>
    <scope>NUCLEOTIDE SEQUENCE [LARGE SCALE GENOMIC DNA]</scope>
    <source>
        <strain evidence="8 9">ATCC 30894</strain>
    </source>
</reference>
<dbReference type="OrthoDB" id="28186at2759"/>
<feature type="domain" description="Wntless-like transmembrane" evidence="7">
    <location>
        <begin position="219"/>
        <end position="462"/>
    </location>
</feature>
<evidence type="ECO:0000256" key="3">
    <source>
        <dbReference type="ARBA" id="ARBA00022989"/>
    </source>
</evidence>
<dbReference type="GO" id="GO:0016020">
    <property type="term" value="C:membrane"/>
    <property type="evidence" value="ECO:0007669"/>
    <property type="project" value="UniProtKB-SubCell"/>
</dbReference>
<feature type="transmembrane region" description="Helical" evidence="6">
    <location>
        <begin position="263"/>
        <end position="280"/>
    </location>
</feature>
<evidence type="ECO:0000256" key="5">
    <source>
        <dbReference type="SAM" id="MobiDB-lite"/>
    </source>
</evidence>
<evidence type="ECO:0000256" key="1">
    <source>
        <dbReference type="ARBA" id="ARBA00004141"/>
    </source>
</evidence>
<dbReference type="PANTHER" id="PTHR31918">
    <property type="entry name" value="TRANSMEMBRANE PROTEIN 181"/>
    <property type="match status" value="1"/>
</dbReference>
<dbReference type="Pfam" id="PF06664">
    <property type="entry name" value="WLS-like_TM"/>
    <property type="match status" value="1"/>
</dbReference>
<keyword evidence="9" id="KW-1185">Reference proteome</keyword>
<comment type="subcellular location">
    <subcellularLocation>
        <location evidence="1">Membrane</location>
        <topology evidence="1">Multi-pass membrane protein</topology>
    </subcellularLocation>
</comment>
<keyword evidence="4 6" id="KW-0472">Membrane</keyword>
<evidence type="ECO:0000313" key="9">
    <source>
        <dbReference type="Proteomes" id="UP000444721"/>
    </source>
</evidence>
<accession>A0A6A5BRJ7</accession>
<feature type="transmembrane region" description="Helical" evidence="6">
    <location>
        <begin position="412"/>
        <end position="433"/>
    </location>
</feature>
<evidence type="ECO:0000256" key="4">
    <source>
        <dbReference type="ARBA" id="ARBA00023136"/>
    </source>
</evidence>
<feature type="transmembrane region" description="Helical" evidence="6">
    <location>
        <begin position="329"/>
        <end position="349"/>
    </location>
</feature>
<feature type="transmembrane region" description="Helical" evidence="6">
    <location>
        <begin position="227"/>
        <end position="251"/>
    </location>
</feature>
<dbReference type="VEuPathDB" id="AmoebaDB:FDP41_000960"/>
<dbReference type="VEuPathDB" id="AmoebaDB:NF0014120"/>
<evidence type="ECO:0000313" key="8">
    <source>
        <dbReference type="EMBL" id="KAF0979807.1"/>
    </source>
</evidence>
<name>A0A6A5BRJ7_NAEFO</name>
<gene>
    <name evidence="8" type="ORF">FDP41_000960</name>
</gene>
<evidence type="ECO:0000256" key="6">
    <source>
        <dbReference type="SAM" id="Phobius"/>
    </source>
</evidence>
<dbReference type="VEuPathDB" id="AmoebaDB:NfTy_050350"/>
<dbReference type="GO" id="GO:0015643">
    <property type="term" value="F:toxic substance binding"/>
    <property type="evidence" value="ECO:0007669"/>
    <property type="project" value="InterPro"/>
</dbReference>
<dbReference type="OMA" id="WGIDLAY"/>
<organism evidence="8 9">
    <name type="scientific">Naegleria fowleri</name>
    <name type="common">Brain eating amoeba</name>
    <dbReference type="NCBI Taxonomy" id="5763"/>
    <lineage>
        <taxon>Eukaryota</taxon>
        <taxon>Discoba</taxon>
        <taxon>Heterolobosea</taxon>
        <taxon>Tetramitia</taxon>
        <taxon>Eutetramitia</taxon>
        <taxon>Vahlkampfiidae</taxon>
        <taxon>Naegleria</taxon>
    </lineage>
</organism>